<dbReference type="PANTHER" id="PTHR11847">
    <property type="entry name" value="RIBOSOMAL PROTEIN L15"/>
    <property type="match status" value="1"/>
</dbReference>
<dbReference type="SMART" id="SM01384">
    <property type="entry name" value="Ribosomal_L15e"/>
    <property type="match status" value="1"/>
</dbReference>
<evidence type="ECO:0000256" key="4">
    <source>
        <dbReference type="RuleBase" id="RU000663"/>
    </source>
</evidence>
<gene>
    <name evidence="5" type="ORF">GTHE00462_LOCUS28092</name>
</gene>
<dbReference type="Pfam" id="PF00827">
    <property type="entry name" value="Ribosomal_L15e"/>
    <property type="match status" value="1"/>
</dbReference>
<dbReference type="GO" id="GO:0002181">
    <property type="term" value="P:cytoplasmic translation"/>
    <property type="evidence" value="ECO:0007669"/>
    <property type="project" value="TreeGrafter"/>
</dbReference>
<dbReference type="PROSITE" id="PS01194">
    <property type="entry name" value="RIBOSOMAL_L15E"/>
    <property type="match status" value="1"/>
</dbReference>
<dbReference type="SUPFAM" id="SSF54189">
    <property type="entry name" value="Ribosomal proteins S24e, L23 and L15e"/>
    <property type="match status" value="1"/>
</dbReference>
<evidence type="ECO:0000256" key="1">
    <source>
        <dbReference type="ARBA" id="ARBA00006857"/>
    </source>
</evidence>
<keyword evidence="2 4" id="KW-0689">Ribosomal protein</keyword>
<accession>A0A7S4P3C0</accession>
<dbReference type="GO" id="GO:0022625">
    <property type="term" value="C:cytosolic large ribosomal subunit"/>
    <property type="evidence" value="ECO:0007669"/>
    <property type="project" value="TreeGrafter"/>
</dbReference>
<sequence length="207" mass="24327">MYAPMAAARAEELWKKKQSDVLRFLSRVRVWEYRQLPAIHRCTRPTRPDKARRLGYKAKQGIVIYRVRVRRGSRKRPVHKGTVWGKPKSSGAINKFKCTRNLRSLAEERVGRRCGDLRVLNSYWVAQDGMYKFYEVILVDPAHRVVRNDPRLNWICSAKMKHRELRGLTAAGRKGRGVARGHGNHRFMPSRRAVWKKHNSVSLRRFR</sequence>
<dbReference type="PANTHER" id="PTHR11847:SF4">
    <property type="entry name" value="LARGE RIBOSOMAL SUBUNIT PROTEIN EL15"/>
    <property type="match status" value="1"/>
</dbReference>
<dbReference type="Gene3D" id="3.40.1120.10">
    <property type="entry name" value="Ribosomal protein l15e"/>
    <property type="match status" value="1"/>
</dbReference>
<keyword evidence="3 4" id="KW-0687">Ribonucleoprotein</keyword>
<dbReference type="AlphaFoldDB" id="A0A7S4P3C0"/>
<dbReference type="GO" id="GO:0003723">
    <property type="term" value="F:RNA binding"/>
    <property type="evidence" value="ECO:0007669"/>
    <property type="project" value="TreeGrafter"/>
</dbReference>
<reference evidence="5" key="1">
    <citation type="submission" date="2021-01" db="EMBL/GenBank/DDBJ databases">
        <authorList>
            <person name="Corre E."/>
            <person name="Pelletier E."/>
            <person name="Niang G."/>
            <person name="Scheremetjew M."/>
            <person name="Finn R."/>
            <person name="Kale V."/>
            <person name="Holt S."/>
            <person name="Cochrane G."/>
            <person name="Meng A."/>
            <person name="Brown T."/>
            <person name="Cohen L."/>
        </authorList>
    </citation>
    <scope>NUCLEOTIDE SEQUENCE</scope>
    <source>
        <strain evidence="5">CCMP 2712</strain>
    </source>
</reference>
<dbReference type="InterPro" id="IPR024794">
    <property type="entry name" value="Rbsml_eL15_core_dom_sf"/>
</dbReference>
<dbReference type="InterPro" id="IPR020925">
    <property type="entry name" value="Ribosomal_eL15_CS"/>
</dbReference>
<evidence type="ECO:0000313" key="5">
    <source>
        <dbReference type="EMBL" id="CAE2322324.1"/>
    </source>
</evidence>
<protein>
    <recommendedName>
        <fullName evidence="4">Ribosomal protein L15</fullName>
    </recommendedName>
</protein>
<name>A0A7S4P3C0_GUITH</name>
<dbReference type="FunFam" id="3.40.1120.10:FF:000001">
    <property type="entry name" value="Ribosomal protein L15"/>
    <property type="match status" value="1"/>
</dbReference>
<proteinExistence type="inferred from homology"/>
<dbReference type="InterPro" id="IPR012678">
    <property type="entry name" value="Ribosomal_uL23/eL15/eS24_sf"/>
</dbReference>
<dbReference type="NCBIfam" id="NF003269">
    <property type="entry name" value="PRK04243.1"/>
    <property type="match status" value="1"/>
</dbReference>
<comment type="similarity">
    <text evidence="1 4">Belongs to the eukaryotic ribosomal protein eL15 family.</text>
</comment>
<dbReference type="GO" id="GO:0003735">
    <property type="term" value="F:structural constituent of ribosome"/>
    <property type="evidence" value="ECO:0007669"/>
    <property type="project" value="InterPro"/>
</dbReference>
<evidence type="ECO:0000256" key="2">
    <source>
        <dbReference type="ARBA" id="ARBA00022980"/>
    </source>
</evidence>
<dbReference type="InterPro" id="IPR000439">
    <property type="entry name" value="Ribosomal_eL15"/>
</dbReference>
<organism evidence="5">
    <name type="scientific">Guillardia theta</name>
    <name type="common">Cryptophyte</name>
    <name type="synonym">Cryptomonas phi</name>
    <dbReference type="NCBI Taxonomy" id="55529"/>
    <lineage>
        <taxon>Eukaryota</taxon>
        <taxon>Cryptophyceae</taxon>
        <taxon>Pyrenomonadales</taxon>
        <taxon>Geminigeraceae</taxon>
        <taxon>Guillardia</taxon>
    </lineage>
</organism>
<evidence type="ECO:0000256" key="3">
    <source>
        <dbReference type="ARBA" id="ARBA00023274"/>
    </source>
</evidence>
<dbReference type="EMBL" id="HBKN01035988">
    <property type="protein sequence ID" value="CAE2322324.1"/>
    <property type="molecule type" value="Transcribed_RNA"/>
</dbReference>